<feature type="transmembrane region" description="Helical" evidence="6">
    <location>
        <begin position="218"/>
        <end position="239"/>
    </location>
</feature>
<protein>
    <recommendedName>
        <fullName evidence="7">Na+/H+ antiporter NhaC-like C-terminal domain-containing protein</fullName>
    </recommendedName>
</protein>
<gene>
    <name evidence="8" type="ORF">KDU71_10340</name>
</gene>
<feature type="transmembrane region" description="Helical" evidence="6">
    <location>
        <begin position="369"/>
        <end position="392"/>
    </location>
</feature>
<evidence type="ECO:0000313" key="8">
    <source>
        <dbReference type="EMBL" id="MBR8535956.1"/>
    </source>
</evidence>
<evidence type="ECO:0000256" key="6">
    <source>
        <dbReference type="SAM" id="Phobius"/>
    </source>
</evidence>
<dbReference type="EMBL" id="JAGTAR010000014">
    <property type="protein sequence ID" value="MBR8535956.1"/>
    <property type="molecule type" value="Genomic_DNA"/>
</dbReference>
<dbReference type="Pfam" id="PF03553">
    <property type="entry name" value="Na_H_antiporter"/>
    <property type="match status" value="1"/>
</dbReference>
<evidence type="ECO:0000313" key="9">
    <source>
        <dbReference type="Proteomes" id="UP000679220"/>
    </source>
</evidence>
<evidence type="ECO:0000256" key="5">
    <source>
        <dbReference type="ARBA" id="ARBA00023136"/>
    </source>
</evidence>
<keyword evidence="3 6" id="KW-0812">Transmembrane</keyword>
<accession>A0A941F372</accession>
<keyword evidence="4 6" id="KW-1133">Transmembrane helix</keyword>
<name>A0A941F372_9BACT</name>
<reference evidence="8" key="1">
    <citation type="journal article" date="2018" name="Int. J. Syst. Evol. Microbiol.">
        <title>Carboxylicivirga sediminis sp. nov., isolated from coastal sediment.</title>
        <authorList>
            <person name="Wang F.Q."/>
            <person name="Ren L.H."/>
            <person name="Zou R.J."/>
            <person name="Sun Y.Z."/>
            <person name="Liu X.J."/>
            <person name="Jiang F."/>
            <person name="Liu L.J."/>
        </authorList>
    </citation>
    <scope>NUCLEOTIDE SEQUENCE</scope>
    <source>
        <strain evidence="8">JR1</strain>
    </source>
</reference>
<feature type="transmembrane region" description="Helical" evidence="6">
    <location>
        <begin position="176"/>
        <end position="197"/>
    </location>
</feature>
<organism evidence="8 9">
    <name type="scientific">Carboxylicivirga sediminis</name>
    <dbReference type="NCBI Taxonomy" id="2006564"/>
    <lineage>
        <taxon>Bacteria</taxon>
        <taxon>Pseudomonadati</taxon>
        <taxon>Bacteroidota</taxon>
        <taxon>Bacteroidia</taxon>
        <taxon>Marinilabiliales</taxon>
        <taxon>Marinilabiliaceae</taxon>
        <taxon>Carboxylicivirga</taxon>
    </lineage>
</organism>
<keyword evidence="9" id="KW-1185">Reference proteome</keyword>
<reference evidence="8" key="2">
    <citation type="submission" date="2021-04" db="EMBL/GenBank/DDBJ databases">
        <authorList>
            <person name="Zhang T."/>
            <person name="Zhang Y."/>
            <person name="Lu D."/>
            <person name="Zuo D."/>
            <person name="Du Z."/>
        </authorList>
    </citation>
    <scope>NUCLEOTIDE SEQUENCE</scope>
    <source>
        <strain evidence="8">JR1</strain>
    </source>
</reference>
<feature type="transmembrane region" description="Helical" evidence="6">
    <location>
        <begin position="307"/>
        <end position="323"/>
    </location>
</feature>
<dbReference type="InterPro" id="IPR018461">
    <property type="entry name" value="Na/H_Antiport_NhaC-like_C"/>
</dbReference>
<dbReference type="RefSeq" id="WP_212190494.1">
    <property type="nucleotide sequence ID" value="NZ_JAGTAR010000014.1"/>
</dbReference>
<keyword evidence="5 6" id="KW-0472">Membrane</keyword>
<comment type="subcellular location">
    <subcellularLocation>
        <location evidence="1">Cell membrane</location>
        <topology evidence="1">Multi-pass membrane protein</topology>
    </subcellularLocation>
</comment>
<comment type="caution">
    <text evidence="8">The sequence shown here is derived from an EMBL/GenBank/DDBJ whole genome shotgun (WGS) entry which is preliminary data.</text>
</comment>
<feature type="transmembrane region" description="Helical" evidence="6">
    <location>
        <begin position="498"/>
        <end position="527"/>
    </location>
</feature>
<keyword evidence="2" id="KW-1003">Cell membrane</keyword>
<dbReference type="GO" id="GO:0005886">
    <property type="term" value="C:plasma membrane"/>
    <property type="evidence" value="ECO:0007669"/>
    <property type="project" value="UniProtKB-SubCell"/>
</dbReference>
<feature type="transmembrane region" description="Helical" evidence="6">
    <location>
        <begin position="106"/>
        <end position="125"/>
    </location>
</feature>
<dbReference type="AlphaFoldDB" id="A0A941F372"/>
<proteinExistence type="predicted"/>
<evidence type="ECO:0000256" key="1">
    <source>
        <dbReference type="ARBA" id="ARBA00004651"/>
    </source>
</evidence>
<evidence type="ECO:0000256" key="4">
    <source>
        <dbReference type="ARBA" id="ARBA00022989"/>
    </source>
</evidence>
<feature type="transmembrane region" description="Helical" evidence="6">
    <location>
        <begin position="457"/>
        <end position="478"/>
    </location>
</feature>
<feature type="transmembrane region" description="Helical" evidence="6">
    <location>
        <begin position="617"/>
        <end position="633"/>
    </location>
</feature>
<evidence type="ECO:0000256" key="3">
    <source>
        <dbReference type="ARBA" id="ARBA00022692"/>
    </source>
</evidence>
<dbReference type="Proteomes" id="UP000679220">
    <property type="component" value="Unassembled WGS sequence"/>
</dbReference>
<feature type="domain" description="Na+/H+ antiporter NhaC-like C-terminal" evidence="7">
    <location>
        <begin position="273"/>
        <end position="604"/>
    </location>
</feature>
<dbReference type="PANTHER" id="PTHR43478:SF1">
    <property type="entry name" value="NA+_H+ ANTIPORTER NHAC-LIKE C-TERMINAL DOMAIN-CONTAINING PROTEIN"/>
    <property type="match status" value="1"/>
</dbReference>
<evidence type="ECO:0000259" key="7">
    <source>
        <dbReference type="Pfam" id="PF03553"/>
    </source>
</evidence>
<evidence type="ECO:0000256" key="2">
    <source>
        <dbReference type="ARBA" id="ARBA00022475"/>
    </source>
</evidence>
<feature type="transmembrane region" description="Helical" evidence="6">
    <location>
        <begin position="417"/>
        <end position="436"/>
    </location>
</feature>
<feature type="transmembrane region" description="Helical" evidence="6">
    <location>
        <begin position="132"/>
        <end position="156"/>
    </location>
</feature>
<dbReference type="PANTHER" id="PTHR43478">
    <property type="entry name" value="NA+/H+ ANTIPORTER-RELATED"/>
    <property type="match status" value="1"/>
</dbReference>
<sequence>MLKLVANRLLLITFILLGPLSLIKAEDVPKSYLELPPAIMKHVPTVIRIQTANPDDFVEPILMIDGVKREILSDEEGLYHEYTFTEAAEVQLIQQSRIESKRITPIPLWLSILPPLIAIVMALITKEVFSSLFIGLLIGTSVIYKYSGIGFFVAIFKGAFAIIDTYLMHALLSHEHLSIIIFSMLIGGMVTLISLNGGMKGIVNILSKYANNRRSGQFITYIMGMLIFFDDYANTLVVGNTMRPVTDKLKISREKLAYIVDSTSAPIAAIAFITTWIGAELSYIQQGIAEVGLSSSAYSVFLQSLKYSFYPILTLIFVPMLIWQRRDFGPMLKAEKQAKMASHESTEKKGRSPQIMKELEVAEDVQPRWFNAVIPVFIVVAGTIAGLIYTGWNPAIWGNDHLSFTSKLSTTIGDADVFNALIWSSLAGVFAALLLTTSQRILNLKESIEGLINGFKTMFHAILILSLAWSLALLTEHLHTAEFITGLLTSINISPEFIPALTFVFSAAIAFSTGSSWGTMAIIYPLILPAIWKIGLEAGLDTEAILPLFYNAVSSVLAGSVLGDHCSPISDTTILSSLACSCHHIHHVRTQMPYALVVGSIALIMGTLPSAFGFPVIASYALAIGILFVFIRLKGKLI</sequence>